<feature type="domain" description="RGS" evidence="2">
    <location>
        <begin position="180"/>
        <end position="367"/>
    </location>
</feature>
<feature type="region of interest" description="Disordered" evidence="1">
    <location>
        <begin position="228"/>
        <end position="247"/>
    </location>
</feature>
<dbReference type="HOGENOM" id="CLU_412365_0_0_1"/>
<proteinExistence type="predicted"/>
<evidence type="ECO:0000256" key="1">
    <source>
        <dbReference type="SAM" id="MobiDB-lite"/>
    </source>
</evidence>
<dbReference type="OMA" id="EFHCKYQ"/>
<organism evidence="3">
    <name type="scientific">Capitella teleta</name>
    <name type="common">Polychaete worm</name>
    <dbReference type="NCBI Taxonomy" id="283909"/>
    <lineage>
        <taxon>Eukaryota</taxon>
        <taxon>Metazoa</taxon>
        <taxon>Spiralia</taxon>
        <taxon>Lophotrochozoa</taxon>
        <taxon>Annelida</taxon>
        <taxon>Polychaeta</taxon>
        <taxon>Sedentaria</taxon>
        <taxon>Scolecida</taxon>
        <taxon>Capitellidae</taxon>
        <taxon>Capitella</taxon>
    </lineage>
</organism>
<dbReference type="EMBL" id="AMQN01003698">
    <property type="status" value="NOT_ANNOTATED_CDS"/>
    <property type="molecule type" value="Genomic_DNA"/>
</dbReference>
<feature type="region of interest" description="Disordered" evidence="1">
    <location>
        <begin position="28"/>
        <end position="47"/>
    </location>
</feature>
<dbReference type="InterPro" id="IPR036305">
    <property type="entry name" value="RGS_sf"/>
</dbReference>
<sequence>MSVSLTSVTSQYFSWLLDPPIQLKLNFPGKHTSERSHEGAVTKAQPRRRSLLNRAQISIIVQSDKTASTLSPNSPKVKERLSPRVPNLHADLPNGHPGSMLFVESTFPGDEDPGQLLTTDPLDDGDEATFDLRDLGACSPPPAKAKRPRVLVLKPAADDDVSDPLRAQTPLLTSSRLSKTLHEVLHDRDALPYLLQFLASKGNAHLLQFWLDVQSFQAASQSRLQSGRGLGQAYDKGGGGEVVRPRDLPLRHSHRAKLNTADPAPGANPHSNTPPPAPPEVSTQRPNADVKEKLKQSIESDAVTIFSKYISKDCTHSIEVSDDLRDEVIKGICREDGEVDPRCFARCQEHVVSVIDKKFYSDFLSSEAHCQHQVDILTSTQVSLADVLYNESALFYFMEFMEQEGAMPLLQCWLDLDSFQQHLGSAPYDGMQAQSDAMVLYEKFFSMQATQPLGFDDSVRLQLENNICREGGPLPDCFQLAKSNVLRTMDKIYFSSFLQSPIYIKFLNDLISTVQAQDIPSHTPRRPRRGSECSSEHSVGSQSSDAVSIKNTLLAGALEPANPIVQKALNRIEDDMRIDTALFNPDQLWKRNHSGKMSLGKINEVGQFVSELAPEPDHEKKKKGVFQKLMRGNDRQTQEEMALQIAQLILKDVSDSTQYADPGLAS</sequence>
<dbReference type="SMART" id="SM00315">
    <property type="entry name" value="RGS"/>
    <property type="match status" value="2"/>
</dbReference>
<dbReference type="OrthoDB" id="5584247at2759"/>
<accession>R7T344</accession>
<gene>
    <name evidence="3" type="ORF">CAPTEDRAFT_222842</name>
</gene>
<dbReference type="InterPro" id="IPR052246">
    <property type="entry name" value="Cell_Polariz_PKAAnc"/>
</dbReference>
<dbReference type="SUPFAM" id="SSF48097">
    <property type="entry name" value="Regulator of G-protein signaling, RGS"/>
    <property type="match status" value="2"/>
</dbReference>
<evidence type="ECO:0000259" key="2">
    <source>
        <dbReference type="PROSITE" id="PS50132"/>
    </source>
</evidence>
<dbReference type="GO" id="GO:0008104">
    <property type="term" value="P:intracellular protein localization"/>
    <property type="evidence" value="ECO:0007669"/>
    <property type="project" value="TreeGrafter"/>
</dbReference>
<protein>
    <recommendedName>
        <fullName evidence="2">RGS domain-containing protein</fullName>
    </recommendedName>
</protein>
<dbReference type="InterPro" id="IPR044926">
    <property type="entry name" value="RGS_subdomain_2"/>
</dbReference>
<dbReference type="PANTHER" id="PTHR13155">
    <property type="entry name" value="A-KINASE ANCHOR PROTEINS"/>
    <property type="match status" value="1"/>
</dbReference>
<keyword evidence="5" id="KW-1185">Reference proteome</keyword>
<dbReference type="FunCoup" id="R7T344">
    <property type="interactions" value="1880"/>
</dbReference>
<feature type="compositionally biased region" description="Basic and acidic residues" evidence="1">
    <location>
        <begin position="31"/>
        <end position="40"/>
    </location>
</feature>
<reference evidence="4" key="3">
    <citation type="submission" date="2015-06" db="UniProtKB">
        <authorList>
            <consortium name="EnsemblMetazoa"/>
        </authorList>
    </citation>
    <scope>IDENTIFICATION</scope>
</reference>
<feature type="region of interest" description="Disordered" evidence="1">
    <location>
        <begin position="518"/>
        <end position="544"/>
    </location>
</feature>
<dbReference type="PANTHER" id="PTHR13155:SF1">
    <property type="entry name" value="A-KINASE ANCHOR PROTEIN 10, MITOCHONDRIAL"/>
    <property type="match status" value="1"/>
</dbReference>
<evidence type="ECO:0000313" key="3">
    <source>
        <dbReference type="EMBL" id="ELT87067.1"/>
    </source>
</evidence>
<evidence type="ECO:0000313" key="4">
    <source>
        <dbReference type="EnsemblMetazoa" id="CapteP222842"/>
    </source>
</evidence>
<dbReference type="CDD" id="cd08721">
    <property type="entry name" value="RGS_AKAP2_2"/>
    <property type="match status" value="1"/>
</dbReference>
<name>R7T344_CAPTE</name>
<dbReference type="GO" id="GO:0005886">
    <property type="term" value="C:plasma membrane"/>
    <property type="evidence" value="ECO:0007669"/>
    <property type="project" value="TreeGrafter"/>
</dbReference>
<dbReference type="PROSITE" id="PS50132">
    <property type="entry name" value="RGS"/>
    <property type="match status" value="2"/>
</dbReference>
<dbReference type="Gene3D" id="1.10.167.10">
    <property type="entry name" value="Regulator of G-protein Signalling 4, domain 2"/>
    <property type="match status" value="2"/>
</dbReference>
<feature type="region of interest" description="Disordered" evidence="1">
    <location>
        <begin position="258"/>
        <end position="294"/>
    </location>
</feature>
<dbReference type="InterPro" id="IPR016137">
    <property type="entry name" value="RGS"/>
</dbReference>
<dbReference type="Proteomes" id="UP000014760">
    <property type="component" value="Unassembled WGS sequence"/>
</dbReference>
<dbReference type="GO" id="GO:0005739">
    <property type="term" value="C:mitochondrion"/>
    <property type="evidence" value="ECO:0007669"/>
    <property type="project" value="TreeGrafter"/>
</dbReference>
<evidence type="ECO:0000313" key="5">
    <source>
        <dbReference type="Proteomes" id="UP000014760"/>
    </source>
</evidence>
<dbReference type="Pfam" id="PF00615">
    <property type="entry name" value="RGS"/>
    <property type="match status" value="2"/>
</dbReference>
<reference evidence="5" key="1">
    <citation type="submission" date="2012-12" db="EMBL/GenBank/DDBJ databases">
        <authorList>
            <person name="Hellsten U."/>
            <person name="Grimwood J."/>
            <person name="Chapman J.A."/>
            <person name="Shapiro H."/>
            <person name="Aerts A."/>
            <person name="Otillar R.P."/>
            <person name="Terry A.Y."/>
            <person name="Boore J.L."/>
            <person name="Simakov O."/>
            <person name="Marletaz F."/>
            <person name="Cho S.-J."/>
            <person name="Edsinger-Gonzales E."/>
            <person name="Havlak P."/>
            <person name="Kuo D.-H."/>
            <person name="Larsson T."/>
            <person name="Lv J."/>
            <person name="Arendt D."/>
            <person name="Savage R."/>
            <person name="Osoegawa K."/>
            <person name="de Jong P."/>
            <person name="Lindberg D.R."/>
            <person name="Seaver E.C."/>
            <person name="Weisblat D.A."/>
            <person name="Putnam N.H."/>
            <person name="Grigoriev I.V."/>
            <person name="Rokhsar D.S."/>
        </authorList>
    </citation>
    <scope>NUCLEOTIDE SEQUENCE</scope>
    <source>
        <strain evidence="5">I ESC-2004</strain>
    </source>
</reference>
<dbReference type="AlphaFoldDB" id="R7T344"/>
<reference evidence="3 5" key="2">
    <citation type="journal article" date="2013" name="Nature">
        <title>Insights into bilaterian evolution from three spiralian genomes.</title>
        <authorList>
            <person name="Simakov O."/>
            <person name="Marletaz F."/>
            <person name="Cho S.J."/>
            <person name="Edsinger-Gonzales E."/>
            <person name="Havlak P."/>
            <person name="Hellsten U."/>
            <person name="Kuo D.H."/>
            <person name="Larsson T."/>
            <person name="Lv J."/>
            <person name="Arendt D."/>
            <person name="Savage R."/>
            <person name="Osoegawa K."/>
            <person name="de Jong P."/>
            <person name="Grimwood J."/>
            <person name="Chapman J.A."/>
            <person name="Shapiro H."/>
            <person name="Aerts A."/>
            <person name="Otillar R.P."/>
            <person name="Terry A.Y."/>
            <person name="Boore J.L."/>
            <person name="Grigoriev I.V."/>
            <person name="Lindberg D.R."/>
            <person name="Seaver E.C."/>
            <person name="Weisblat D.A."/>
            <person name="Putnam N.H."/>
            <person name="Rokhsar D.S."/>
        </authorList>
    </citation>
    <scope>NUCLEOTIDE SEQUENCE</scope>
    <source>
        <strain evidence="3 5">I ESC-2004</strain>
    </source>
</reference>
<dbReference type="EMBL" id="KB312525">
    <property type="protein sequence ID" value="ELT87067.1"/>
    <property type="molecule type" value="Genomic_DNA"/>
</dbReference>
<feature type="domain" description="RGS" evidence="2">
    <location>
        <begin position="383"/>
        <end position="507"/>
    </location>
</feature>
<dbReference type="STRING" id="283909.R7T344"/>
<dbReference type="FunFam" id="1.10.167.10:FF:000005">
    <property type="entry name" value="Putative A-kinase anchor protein 10 mitochondrial"/>
    <property type="match status" value="1"/>
</dbReference>
<dbReference type="EnsemblMetazoa" id="CapteT222842">
    <property type="protein sequence ID" value="CapteP222842"/>
    <property type="gene ID" value="CapteG222842"/>
</dbReference>